<accession>A0A382XDQ8</accession>
<evidence type="ECO:0000313" key="1">
    <source>
        <dbReference type="EMBL" id="SVD68994.1"/>
    </source>
</evidence>
<sequence>MFKIDLKGPDGNAYALMAYAKSFGKQIGMSKEIVDKIIDKMTSSDYNNLLLVFEDYFGNVCELINKPKEIE</sequence>
<dbReference type="EMBL" id="UINC01166829">
    <property type="protein sequence ID" value="SVD68994.1"/>
    <property type="molecule type" value="Genomic_DNA"/>
</dbReference>
<dbReference type="AlphaFoldDB" id="A0A382XDQ8"/>
<organism evidence="1">
    <name type="scientific">marine metagenome</name>
    <dbReference type="NCBI Taxonomy" id="408172"/>
    <lineage>
        <taxon>unclassified sequences</taxon>
        <taxon>metagenomes</taxon>
        <taxon>ecological metagenomes</taxon>
    </lineage>
</organism>
<gene>
    <name evidence="1" type="ORF">METZ01_LOCUS421848</name>
</gene>
<protein>
    <submittedName>
        <fullName evidence="1">Uncharacterized protein</fullName>
    </submittedName>
</protein>
<proteinExistence type="predicted"/>
<name>A0A382XDQ8_9ZZZZ</name>
<reference evidence="1" key="1">
    <citation type="submission" date="2018-05" db="EMBL/GenBank/DDBJ databases">
        <authorList>
            <person name="Lanie J.A."/>
            <person name="Ng W.-L."/>
            <person name="Kazmierczak K.M."/>
            <person name="Andrzejewski T.M."/>
            <person name="Davidsen T.M."/>
            <person name="Wayne K.J."/>
            <person name="Tettelin H."/>
            <person name="Glass J.I."/>
            <person name="Rusch D."/>
            <person name="Podicherti R."/>
            <person name="Tsui H.-C.T."/>
            <person name="Winkler M.E."/>
        </authorList>
    </citation>
    <scope>NUCLEOTIDE SEQUENCE</scope>
</reference>